<comment type="caution">
    <text evidence="1">The sequence shown here is derived from an EMBL/GenBank/DDBJ whole genome shotgun (WGS) entry which is preliminary data.</text>
</comment>
<gene>
    <name evidence="1" type="ORF">GALL_249600</name>
</gene>
<sequence>MALPKSFLTAILGLVVVVSAIFAAYTWAALHWSYSEGERAGFMQKLSKKGWICKSWEGELSLVALPGAAPEKFLFSVRDDEVAARINQHVGQRVSLTYEQHIGLPTTCFGDTEYFVTAVKLVSP</sequence>
<evidence type="ECO:0008006" key="2">
    <source>
        <dbReference type="Google" id="ProtNLM"/>
    </source>
</evidence>
<dbReference type="AlphaFoldDB" id="A0A1J5RLT7"/>
<proteinExistence type="predicted"/>
<name>A0A1J5RLT7_9ZZZZ</name>
<evidence type="ECO:0000313" key="1">
    <source>
        <dbReference type="EMBL" id="OIQ93060.1"/>
    </source>
</evidence>
<protein>
    <recommendedName>
        <fullName evidence="2">6-phosphogluconate dehydrogenase</fullName>
    </recommendedName>
</protein>
<organism evidence="1">
    <name type="scientific">mine drainage metagenome</name>
    <dbReference type="NCBI Taxonomy" id="410659"/>
    <lineage>
        <taxon>unclassified sequences</taxon>
        <taxon>metagenomes</taxon>
        <taxon>ecological metagenomes</taxon>
    </lineage>
</organism>
<accession>A0A1J5RLT7</accession>
<dbReference type="EMBL" id="MLJW01000215">
    <property type="protein sequence ID" value="OIQ93060.1"/>
    <property type="molecule type" value="Genomic_DNA"/>
</dbReference>
<reference evidence="1" key="1">
    <citation type="submission" date="2016-10" db="EMBL/GenBank/DDBJ databases">
        <title>Sequence of Gallionella enrichment culture.</title>
        <authorList>
            <person name="Poehlein A."/>
            <person name="Muehling M."/>
            <person name="Daniel R."/>
        </authorList>
    </citation>
    <scope>NUCLEOTIDE SEQUENCE</scope>
</reference>